<keyword evidence="8 17" id="KW-0028">Amino-acid biosynthesis</keyword>
<dbReference type="STRING" id="538381.GCA_001696535_01510"/>
<proteinExistence type="inferred from homology"/>
<dbReference type="NCBIfam" id="TIGR01122">
    <property type="entry name" value="ilvE_I"/>
    <property type="match status" value="1"/>
</dbReference>
<comment type="pathway">
    <text evidence="5 17">Amino-acid biosynthesis; L-leucine biosynthesis; L-leucine from 3-methyl-2-oxobutanoate: step 4/4.</text>
</comment>
<dbReference type="InterPro" id="IPR033939">
    <property type="entry name" value="BCAT_family"/>
</dbReference>
<dbReference type="RefSeq" id="WP_067217729.1">
    <property type="nucleotide sequence ID" value="NZ_JAJGNR010000001.1"/>
</dbReference>
<dbReference type="InterPro" id="IPR043132">
    <property type="entry name" value="BCAT-like_C"/>
</dbReference>
<evidence type="ECO:0000256" key="7">
    <source>
        <dbReference type="ARBA" id="ARBA00022576"/>
    </source>
</evidence>
<gene>
    <name evidence="17" type="primary">ilvE</name>
    <name evidence="18" type="ORF">SAMN05421512_101383</name>
</gene>
<dbReference type="OrthoDB" id="21319at2"/>
<evidence type="ECO:0000256" key="10">
    <source>
        <dbReference type="ARBA" id="ARBA00022898"/>
    </source>
</evidence>
<evidence type="ECO:0000313" key="18">
    <source>
        <dbReference type="EMBL" id="SOB90080.1"/>
    </source>
</evidence>
<evidence type="ECO:0000256" key="1">
    <source>
        <dbReference type="ARBA" id="ARBA00001933"/>
    </source>
</evidence>
<comment type="pathway">
    <text evidence="4 17">Amino-acid biosynthesis; L-valine biosynthesis; L-valine from pyruvate: step 4/4.</text>
</comment>
<dbReference type="PROSITE" id="PS00770">
    <property type="entry name" value="AA_TRANSFER_CLASS_4"/>
    <property type="match status" value="1"/>
</dbReference>
<dbReference type="SUPFAM" id="SSF56752">
    <property type="entry name" value="D-aminoacid aminotransferase-like PLP-dependent enzymes"/>
    <property type="match status" value="1"/>
</dbReference>
<evidence type="ECO:0000256" key="8">
    <source>
        <dbReference type="ARBA" id="ARBA00022605"/>
    </source>
</evidence>
<reference evidence="18 19" key="1">
    <citation type="submission" date="2017-08" db="EMBL/GenBank/DDBJ databases">
        <authorList>
            <person name="de Groot N.N."/>
        </authorList>
    </citation>
    <scope>NUCLEOTIDE SEQUENCE [LARGE SCALE GENOMIC DNA]</scope>
    <source>
        <strain evidence="18 19">USBA 352</strain>
    </source>
</reference>
<comment type="pathway">
    <text evidence="3 17">Amino-acid biosynthesis; L-isoleucine biosynthesis; L-isoleucine from 2-oxobutanoate: step 4/4.</text>
</comment>
<comment type="similarity">
    <text evidence="6 15">Belongs to the class-IV pyridoxal-phosphate-dependent aminotransferase family.</text>
</comment>
<evidence type="ECO:0000256" key="9">
    <source>
        <dbReference type="ARBA" id="ARBA00022679"/>
    </source>
</evidence>
<evidence type="ECO:0000256" key="3">
    <source>
        <dbReference type="ARBA" id="ARBA00004824"/>
    </source>
</evidence>
<protein>
    <recommendedName>
        <fullName evidence="17">Branched-chain-amino-acid aminotransferase</fullName>
        <shortName evidence="17">BCAT</shortName>
        <ecNumber evidence="17">2.6.1.42</ecNumber>
    </recommendedName>
</protein>
<comment type="catalytic activity">
    <reaction evidence="14 17">
        <text>L-leucine + 2-oxoglutarate = 4-methyl-2-oxopentanoate + L-glutamate</text>
        <dbReference type="Rhea" id="RHEA:18321"/>
        <dbReference type="ChEBI" id="CHEBI:16810"/>
        <dbReference type="ChEBI" id="CHEBI:17865"/>
        <dbReference type="ChEBI" id="CHEBI:29985"/>
        <dbReference type="ChEBI" id="CHEBI:57427"/>
        <dbReference type="EC" id="2.6.1.42"/>
    </reaction>
</comment>
<evidence type="ECO:0000256" key="12">
    <source>
        <dbReference type="ARBA" id="ARBA00048212"/>
    </source>
</evidence>
<dbReference type="GO" id="GO:0009099">
    <property type="term" value="P:L-valine biosynthetic process"/>
    <property type="evidence" value="ECO:0007669"/>
    <property type="project" value="UniProtKB-UniPathway"/>
</dbReference>
<evidence type="ECO:0000256" key="5">
    <source>
        <dbReference type="ARBA" id="ARBA00005072"/>
    </source>
</evidence>
<dbReference type="GO" id="GO:0052655">
    <property type="term" value="F:L-valine-2-oxoglutarate transaminase activity"/>
    <property type="evidence" value="ECO:0007669"/>
    <property type="project" value="RHEA"/>
</dbReference>
<dbReference type="EC" id="2.6.1.42" evidence="17"/>
<dbReference type="Gene3D" id="3.20.10.10">
    <property type="entry name" value="D-amino Acid Aminotransferase, subunit A, domain 2"/>
    <property type="match status" value="1"/>
</dbReference>
<keyword evidence="10 16" id="KW-0663">Pyridoxal phosphate</keyword>
<evidence type="ECO:0000256" key="15">
    <source>
        <dbReference type="RuleBase" id="RU004106"/>
    </source>
</evidence>
<evidence type="ECO:0000256" key="4">
    <source>
        <dbReference type="ARBA" id="ARBA00004931"/>
    </source>
</evidence>
<dbReference type="Gene3D" id="3.30.470.10">
    <property type="match status" value="1"/>
</dbReference>
<comment type="cofactor">
    <cofactor evidence="1 16">
        <name>pyridoxal 5'-phosphate</name>
        <dbReference type="ChEBI" id="CHEBI:597326"/>
    </cofactor>
</comment>
<dbReference type="InterPro" id="IPR036038">
    <property type="entry name" value="Aminotransferase-like"/>
</dbReference>
<dbReference type="UniPathway" id="UPA00048">
    <property type="reaction ID" value="UER00073"/>
</dbReference>
<dbReference type="NCBIfam" id="NF005146">
    <property type="entry name" value="PRK06606.1"/>
    <property type="match status" value="1"/>
</dbReference>
<evidence type="ECO:0000256" key="11">
    <source>
        <dbReference type="ARBA" id="ARBA00023304"/>
    </source>
</evidence>
<dbReference type="InterPro" id="IPR001544">
    <property type="entry name" value="Aminotrans_IV"/>
</dbReference>
<dbReference type="CDD" id="cd01557">
    <property type="entry name" value="BCAT_beta_family"/>
    <property type="match status" value="1"/>
</dbReference>
<evidence type="ECO:0000256" key="6">
    <source>
        <dbReference type="ARBA" id="ARBA00009320"/>
    </source>
</evidence>
<dbReference type="GO" id="GO:0009098">
    <property type="term" value="P:L-leucine biosynthetic process"/>
    <property type="evidence" value="ECO:0007669"/>
    <property type="project" value="UniProtKB-UniPathway"/>
</dbReference>
<keyword evidence="9 17" id="KW-0808">Transferase</keyword>
<dbReference type="UniPathway" id="UPA00047">
    <property type="reaction ID" value="UER00058"/>
</dbReference>
<organism evidence="18 19">
    <name type="scientific">Stappia indica</name>
    <dbReference type="NCBI Taxonomy" id="538381"/>
    <lineage>
        <taxon>Bacteria</taxon>
        <taxon>Pseudomonadati</taxon>
        <taxon>Pseudomonadota</taxon>
        <taxon>Alphaproteobacteria</taxon>
        <taxon>Hyphomicrobiales</taxon>
        <taxon>Stappiaceae</taxon>
        <taxon>Stappia</taxon>
    </lineage>
</organism>
<comment type="catalytic activity">
    <reaction evidence="13 17">
        <text>L-isoleucine + 2-oxoglutarate = (S)-3-methyl-2-oxopentanoate + L-glutamate</text>
        <dbReference type="Rhea" id="RHEA:24801"/>
        <dbReference type="ChEBI" id="CHEBI:16810"/>
        <dbReference type="ChEBI" id="CHEBI:29985"/>
        <dbReference type="ChEBI" id="CHEBI:35146"/>
        <dbReference type="ChEBI" id="CHEBI:58045"/>
        <dbReference type="EC" id="2.6.1.42"/>
    </reaction>
</comment>
<sequence length="300" mass="33466">MAQLPFDQREGHIWYDGVFVPWAEAKLHVLSHGLHYASSVFEGERAYGGEVFKLEEHTERLHESARILGFEIPYSAETINQATRELLAKGNLVDAYVRPVAWRGSEMMGVSAQSNTIHLAIAAWEWPSYFKPEERLKGIRLDMAAYRRPDPMTAPSRSKAAGLYMICTISKHDAERKGYADALMLDWRGQIAEATGANVFFVKDGKIHTPKPDCFLDGITRRTVIDLAKRRGFEVIERAILPDEMEGFEACFLTGTAAEVTPVSEVGPYTFTVDAITKTLMEDYHVEVQPKAAAKVAAAG</sequence>
<dbReference type="InterPro" id="IPR050571">
    <property type="entry name" value="Class-IV_PLP-Dep_Aminotrnsfr"/>
</dbReference>
<dbReference type="GO" id="GO:0052654">
    <property type="term" value="F:L-leucine-2-oxoglutarate transaminase activity"/>
    <property type="evidence" value="ECO:0007669"/>
    <property type="project" value="RHEA"/>
</dbReference>
<evidence type="ECO:0000256" key="14">
    <source>
        <dbReference type="ARBA" id="ARBA00049229"/>
    </source>
</evidence>
<dbReference type="InterPro" id="IPR018300">
    <property type="entry name" value="Aminotrans_IV_CS"/>
</dbReference>
<evidence type="ECO:0000256" key="2">
    <source>
        <dbReference type="ARBA" id="ARBA00003109"/>
    </source>
</evidence>
<keyword evidence="11 17" id="KW-0100">Branched-chain amino acid biosynthesis</keyword>
<dbReference type="GO" id="GO:0052656">
    <property type="term" value="F:L-isoleucine-2-oxoglutarate transaminase activity"/>
    <property type="evidence" value="ECO:0007669"/>
    <property type="project" value="RHEA"/>
</dbReference>
<dbReference type="GO" id="GO:0009097">
    <property type="term" value="P:isoleucine biosynthetic process"/>
    <property type="evidence" value="ECO:0007669"/>
    <property type="project" value="UniProtKB-UniPathway"/>
</dbReference>
<accession>A0A285R7K2</accession>
<dbReference type="EMBL" id="OBML01000001">
    <property type="protein sequence ID" value="SOB90080.1"/>
    <property type="molecule type" value="Genomic_DNA"/>
</dbReference>
<dbReference type="NCBIfam" id="NF005726">
    <property type="entry name" value="PRK07544.1"/>
    <property type="match status" value="1"/>
</dbReference>
<dbReference type="UniPathway" id="UPA00049">
    <property type="reaction ID" value="UER00062"/>
</dbReference>
<evidence type="ECO:0000256" key="13">
    <source>
        <dbReference type="ARBA" id="ARBA00048798"/>
    </source>
</evidence>
<dbReference type="InterPro" id="IPR043131">
    <property type="entry name" value="BCAT-like_N"/>
</dbReference>
<dbReference type="GO" id="GO:0005829">
    <property type="term" value="C:cytosol"/>
    <property type="evidence" value="ECO:0007669"/>
    <property type="project" value="TreeGrafter"/>
</dbReference>
<keyword evidence="7 17" id="KW-0032">Aminotransferase</keyword>
<evidence type="ECO:0000313" key="19">
    <source>
        <dbReference type="Proteomes" id="UP000219331"/>
    </source>
</evidence>
<keyword evidence="19" id="KW-1185">Reference proteome</keyword>
<dbReference type="PANTHER" id="PTHR42743">
    <property type="entry name" value="AMINO-ACID AMINOTRANSFERASE"/>
    <property type="match status" value="1"/>
</dbReference>
<evidence type="ECO:0000256" key="16">
    <source>
        <dbReference type="RuleBase" id="RU004516"/>
    </source>
</evidence>
<dbReference type="Pfam" id="PF01063">
    <property type="entry name" value="Aminotran_4"/>
    <property type="match status" value="1"/>
</dbReference>
<comment type="function">
    <text evidence="2 17">Acts on leucine, isoleucine and valine.</text>
</comment>
<dbReference type="PANTHER" id="PTHR42743:SF11">
    <property type="entry name" value="AMINODEOXYCHORISMATE LYASE"/>
    <property type="match status" value="1"/>
</dbReference>
<name>A0A285R7K2_9HYPH</name>
<comment type="catalytic activity">
    <reaction evidence="12 17">
        <text>L-valine + 2-oxoglutarate = 3-methyl-2-oxobutanoate + L-glutamate</text>
        <dbReference type="Rhea" id="RHEA:24813"/>
        <dbReference type="ChEBI" id="CHEBI:11851"/>
        <dbReference type="ChEBI" id="CHEBI:16810"/>
        <dbReference type="ChEBI" id="CHEBI:29985"/>
        <dbReference type="ChEBI" id="CHEBI:57762"/>
        <dbReference type="EC" id="2.6.1.42"/>
    </reaction>
</comment>
<dbReference type="InterPro" id="IPR005785">
    <property type="entry name" value="B_amino_transI"/>
</dbReference>
<dbReference type="Proteomes" id="UP000219331">
    <property type="component" value="Unassembled WGS sequence"/>
</dbReference>
<dbReference type="AlphaFoldDB" id="A0A285R7K2"/>
<evidence type="ECO:0000256" key="17">
    <source>
        <dbReference type="RuleBase" id="RU364094"/>
    </source>
</evidence>